<keyword evidence="5" id="KW-0408">Iron</keyword>
<evidence type="ECO:0000313" key="8">
    <source>
        <dbReference type="EMBL" id="KAK3577819.1"/>
    </source>
</evidence>
<reference evidence="8" key="2">
    <citation type="journal article" date="2021" name="Genome Biol. Evol.">
        <title>Developing a high-quality reference genome for a parasitic bivalve with doubly uniparental inheritance (Bivalvia: Unionida).</title>
        <authorList>
            <person name="Smith C.H."/>
        </authorList>
    </citation>
    <scope>NUCLEOTIDE SEQUENCE</scope>
    <source>
        <strain evidence="8">CHS0354</strain>
        <tissue evidence="8">Mantle</tissue>
    </source>
</reference>
<dbReference type="GO" id="GO:0004601">
    <property type="term" value="F:peroxidase activity"/>
    <property type="evidence" value="ECO:0007669"/>
    <property type="project" value="InterPro"/>
</dbReference>
<protein>
    <recommendedName>
        <fullName evidence="10">Peroxidase</fullName>
    </recommendedName>
</protein>
<dbReference type="GO" id="GO:0005576">
    <property type="term" value="C:extracellular region"/>
    <property type="evidence" value="ECO:0007669"/>
    <property type="project" value="UniProtKB-SubCell"/>
</dbReference>
<dbReference type="EMBL" id="JAEAOA010001732">
    <property type="protein sequence ID" value="KAK3577819.1"/>
    <property type="molecule type" value="Genomic_DNA"/>
</dbReference>
<dbReference type="InterPro" id="IPR010255">
    <property type="entry name" value="Haem_peroxidase_sf"/>
</dbReference>
<dbReference type="PRINTS" id="PR00457">
    <property type="entry name" value="ANPEROXIDASE"/>
</dbReference>
<feature type="signal peptide" evidence="7">
    <location>
        <begin position="1"/>
        <end position="21"/>
    </location>
</feature>
<dbReference type="GO" id="GO:0046872">
    <property type="term" value="F:metal ion binding"/>
    <property type="evidence" value="ECO:0007669"/>
    <property type="project" value="UniProtKB-KW"/>
</dbReference>
<dbReference type="PROSITE" id="PS50292">
    <property type="entry name" value="PEROXIDASE_3"/>
    <property type="match status" value="1"/>
</dbReference>
<feature type="chain" id="PRO_5041997230" description="Peroxidase" evidence="7">
    <location>
        <begin position="22"/>
        <end position="734"/>
    </location>
</feature>
<keyword evidence="4" id="KW-0325">Glycoprotein</keyword>
<dbReference type="FunFam" id="1.10.640.10:FF:000003">
    <property type="entry name" value="chorion peroxidase"/>
    <property type="match status" value="1"/>
</dbReference>
<evidence type="ECO:0000256" key="4">
    <source>
        <dbReference type="ARBA" id="ARBA00023180"/>
    </source>
</evidence>
<proteinExistence type="predicted"/>
<dbReference type="AlphaFoldDB" id="A0AAE0RQN0"/>
<comment type="subcellular location">
    <subcellularLocation>
        <location evidence="1">Secreted</location>
    </subcellularLocation>
</comment>
<dbReference type="GO" id="GO:0006979">
    <property type="term" value="P:response to oxidative stress"/>
    <property type="evidence" value="ECO:0007669"/>
    <property type="project" value="InterPro"/>
</dbReference>
<dbReference type="CDD" id="cd09823">
    <property type="entry name" value="peroxinectin_like"/>
    <property type="match status" value="1"/>
</dbReference>
<keyword evidence="2" id="KW-0964">Secreted</keyword>
<dbReference type="InterPro" id="IPR037120">
    <property type="entry name" value="Haem_peroxidase_sf_animal"/>
</dbReference>
<evidence type="ECO:0000256" key="2">
    <source>
        <dbReference type="ARBA" id="ARBA00022525"/>
    </source>
</evidence>
<evidence type="ECO:0000313" key="9">
    <source>
        <dbReference type="Proteomes" id="UP001195483"/>
    </source>
</evidence>
<evidence type="ECO:0000256" key="6">
    <source>
        <dbReference type="SAM" id="MobiDB-lite"/>
    </source>
</evidence>
<organism evidence="8 9">
    <name type="scientific">Potamilus streckersoni</name>
    <dbReference type="NCBI Taxonomy" id="2493646"/>
    <lineage>
        <taxon>Eukaryota</taxon>
        <taxon>Metazoa</taxon>
        <taxon>Spiralia</taxon>
        <taxon>Lophotrochozoa</taxon>
        <taxon>Mollusca</taxon>
        <taxon>Bivalvia</taxon>
        <taxon>Autobranchia</taxon>
        <taxon>Heteroconchia</taxon>
        <taxon>Palaeoheterodonta</taxon>
        <taxon>Unionida</taxon>
        <taxon>Unionoidea</taxon>
        <taxon>Unionidae</taxon>
        <taxon>Ambleminae</taxon>
        <taxon>Lampsilini</taxon>
        <taxon>Potamilus</taxon>
    </lineage>
</organism>
<reference evidence="8" key="1">
    <citation type="journal article" date="2021" name="Genome Biol. Evol.">
        <title>A High-Quality Reference Genome for a Parasitic Bivalve with Doubly Uniparental Inheritance (Bivalvia: Unionida).</title>
        <authorList>
            <person name="Smith C.H."/>
        </authorList>
    </citation>
    <scope>NUCLEOTIDE SEQUENCE</scope>
    <source>
        <strain evidence="8">CHS0354</strain>
    </source>
</reference>
<keyword evidence="3 7" id="KW-0732">Signal</keyword>
<name>A0AAE0RQN0_9BIVA</name>
<evidence type="ECO:0000256" key="7">
    <source>
        <dbReference type="SAM" id="SignalP"/>
    </source>
</evidence>
<dbReference type="Gene3D" id="1.10.640.10">
    <property type="entry name" value="Haem peroxidase domain superfamily, animal type"/>
    <property type="match status" value="1"/>
</dbReference>
<gene>
    <name evidence="8" type="ORF">CHS0354_028874</name>
</gene>
<evidence type="ECO:0000256" key="1">
    <source>
        <dbReference type="ARBA" id="ARBA00004613"/>
    </source>
</evidence>
<keyword evidence="5" id="KW-0349">Heme</keyword>
<keyword evidence="9" id="KW-1185">Reference proteome</keyword>
<dbReference type="InterPro" id="IPR019791">
    <property type="entry name" value="Haem_peroxidase_animal"/>
</dbReference>
<accession>A0AAE0RQN0</accession>
<dbReference type="Pfam" id="PF03098">
    <property type="entry name" value="An_peroxidase"/>
    <property type="match status" value="1"/>
</dbReference>
<dbReference type="Proteomes" id="UP001195483">
    <property type="component" value="Unassembled WGS sequence"/>
</dbReference>
<dbReference type="GO" id="GO:0020037">
    <property type="term" value="F:heme binding"/>
    <property type="evidence" value="ECO:0007669"/>
    <property type="project" value="InterPro"/>
</dbReference>
<keyword evidence="5" id="KW-0479">Metal-binding</keyword>
<sequence length="734" mass="81876">MTLLSLEFILVAVLVICDVKAQFTPFYEEVTSGGKESYSSVEIENQTEEDDQGEPSRRNFEDLLQKIHGNIPNTEEISNSANQILYMTQRLLEEGFSFEKVTSDSVAAGIKDALILRGICKSPTVYKCNALSPYRTIDGSCNNIQYPERGKSFVAQRRAIGPAYKTGTVGGPRVTGVTGKPLPNPRTISNVIHSNKYGVTINGTISLHTFQMGQFLDHDIIQTPLETVTGGCTCEENTRPECISIKIPEGDPFFTKRACLPVKRSAAANPDCTPGFRQQLNTLTSYIDGSNVYGSTEDELTELRDGGYMKTSSENNLPENPNDGCVIDHNGEFCHLAGEARVDAVPSLASYHTLFVMEHNRIVNALKSINPSWNVEKLFQEARKINIAQMQHIVYNGFLNAFLSLDTMITYNLLSLNTGYSFSYDPKRDATVSNEFGIAYRMGHTWIPTYQDLYSDLNIRLLGPEMGPFDLVKTFNNPHLTFLNRKKGCPALLKWLTSEASPATDRFVEDSVRNRLFEDSPGDGFDLVSLNINRGRDHGLPPYGDHRVSCGYSAVTSNWNSLVDHNTEEVELLRQVYDDPRDIDLFTGLLTERAITGSSLGPTLNCILGREFQNLKEGDSYWYERPEPQGFSIAQLNEIRKTSLSAVLCANLDLTRIQSDAFRLPGISNYLVRCTNVPSIDLRKWKSGTQRLKPGYGRETQQRNLQTGQMDMDAQSSQSDILQELIKLASGGEK</sequence>
<dbReference type="PANTHER" id="PTHR11475">
    <property type="entry name" value="OXIDASE/PEROXIDASE"/>
    <property type="match status" value="1"/>
</dbReference>
<feature type="region of interest" description="Disordered" evidence="6">
    <location>
        <begin position="37"/>
        <end position="56"/>
    </location>
</feature>
<evidence type="ECO:0008006" key="10">
    <source>
        <dbReference type="Google" id="ProtNLM"/>
    </source>
</evidence>
<reference evidence="8" key="3">
    <citation type="submission" date="2023-05" db="EMBL/GenBank/DDBJ databases">
        <authorList>
            <person name="Smith C.H."/>
        </authorList>
    </citation>
    <scope>NUCLEOTIDE SEQUENCE</scope>
    <source>
        <strain evidence="8">CHS0354</strain>
        <tissue evidence="8">Mantle</tissue>
    </source>
</reference>
<dbReference type="PANTHER" id="PTHR11475:SF4">
    <property type="entry name" value="CHORION PEROXIDASE"/>
    <property type="match status" value="1"/>
</dbReference>
<dbReference type="SUPFAM" id="SSF48113">
    <property type="entry name" value="Heme-dependent peroxidases"/>
    <property type="match status" value="1"/>
</dbReference>
<feature type="binding site" description="axial binding residue" evidence="5">
    <location>
        <position position="444"/>
    </location>
    <ligand>
        <name>heme b</name>
        <dbReference type="ChEBI" id="CHEBI:60344"/>
    </ligand>
    <ligandPart>
        <name>Fe</name>
        <dbReference type="ChEBI" id="CHEBI:18248"/>
    </ligandPart>
</feature>
<evidence type="ECO:0000256" key="5">
    <source>
        <dbReference type="PIRSR" id="PIRSR619791-2"/>
    </source>
</evidence>
<evidence type="ECO:0000256" key="3">
    <source>
        <dbReference type="ARBA" id="ARBA00022729"/>
    </source>
</evidence>
<comment type="caution">
    <text evidence="8">The sequence shown here is derived from an EMBL/GenBank/DDBJ whole genome shotgun (WGS) entry which is preliminary data.</text>
</comment>